<proteinExistence type="predicted"/>
<evidence type="ECO:0000313" key="1">
    <source>
        <dbReference type="EMBL" id="KAJ2772460.1"/>
    </source>
</evidence>
<reference evidence="1" key="1">
    <citation type="submission" date="2022-07" db="EMBL/GenBank/DDBJ databases">
        <title>Phylogenomic reconstructions and comparative analyses of Kickxellomycotina fungi.</title>
        <authorList>
            <person name="Reynolds N.K."/>
            <person name="Stajich J.E."/>
            <person name="Barry K."/>
            <person name="Grigoriev I.V."/>
            <person name="Crous P."/>
            <person name="Smith M.E."/>
        </authorList>
    </citation>
    <scope>NUCLEOTIDE SEQUENCE</scope>
    <source>
        <strain evidence="1">CBS 109366</strain>
    </source>
</reference>
<organism evidence="1 2">
    <name type="scientific">Coemansia nantahalensis</name>
    <dbReference type="NCBI Taxonomy" id="2789366"/>
    <lineage>
        <taxon>Eukaryota</taxon>
        <taxon>Fungi</taxon>
        <taxon>Fungi incertae sedis</taxon>
        <taxon>Zoopagomycota</taxon>
        <taxon>Kickxellomycotina</taxon>
        <taxon>Kickxellomycetes</taxon>
        <taxon>Kickxellales</taxon>
        <taxon>Kickxellaceae</taxon>
        <taxon>Coemansia</taxon>
    </lineage>
</organism>
<name>A0ACC1K2T1_9FUNG</name>
<accession>A0ACC1K2T1</accession>
<protein>
    <submittedName>
        <fullName evidence="1">Uncharacterized protein</fullName>
    </submittedName>
</protein>
<gene>
    <name evidence="1" type="ORF">IWQ57_001758</name>
</gene>
<sequence length="721" mass="76330">MEALRGTAARGAPDVWQQLREFRLSDPLSRLLGYVAALPGSGTVGPEPAAAAAAAAAEAAATATAAEAATAAEGPHVFGLFGSRYFMFALFAGFVISRVHVLVHRRQVRSLGLAARVGLYLPAYLLLARALAVVCVALDTAQGEQVRLWARPAVELVSRAAQQRWGVDAAAVAADGALWQAFAVACVFDCVDVFVARLEGSPCVSYEYIGGLIERMSLYYFYGGSVRIQELAMLAVVEKLMLAHVLMALPSGWRWRLVPTAIANGLVLHHFLFSMASHTGPRSMYPLVQILSMVLVGLSVVIVLTTVSIHWMAHAIDWLSSGHARRRQQQRRQQQPAQAPVALYNRHGVFQGIANADMGDDDDDDDDALLQMPQGALAPIIPDLCRDFGVEILDLAGTCLQQCSSQLQSTGFARPCGAIRLPQTTALDEYIDSAARAAAAEPADCGLAVYIEDEPIAVAQPLSGVARLVGAMEGTRANSVRRLSLGVWAVAAALSHYARDTKPWGPAAAAPGTRACTSAVRPAARTRSPGLLPDGDDESDYDYVCAASDSDSDAASDSGSDAGGSDAGEGLLRETAMLVGDALGAAGAEQSGDRLVATVALMAHSLLDSRQRTGVMTRSMYVRRQAAAGGPVDALPPVRGETDALAQLIAARRQAEGPAAASDDGRMLCVVCWANARCVMLRPCRCLCLCNECRLALVVRNFDHCPCCRCAVAGYSRVFAV</sequence>
<dbReference type="Proteomes" id="UP001140234">
    <property type="component" value="Unassembled WGS sequence"/>
</dbReference>
<evidence type="ECO:0000313" key="2">
    <source>
        <dbReference type="Proteomes" id="UP001140234"/>
    </source>
</evidence>
<dbReference type="EMBL" id="JANBUJ010000369">
    <property type="protein sequence ID" value="KAJ2772460.1"/>
    <property type="molecule type" value="Genomic_DNA"/>
</dbReference>
<comment type="caution">
    <text evidence="1">The sequence shown here is derived from an EMBL/GenBank/DDBJ whole genome shotgun (WGS) entry which is preliminary data.</text>
</comment>
<keyword evidence="2" id="KW-1185">Reference proteome</keyword>